<dbReference type="AlphaFoldDB" id="A0A085Z1K0"/>
<comment type="caution">
    <text evidence="2">The sequence shown here is derived from an EMBL/GenBank/DDBJ whole genome shotgun (WGS) entry which is preliminary data.</text>
</comment>
<feature type="chain" id="PRO_5001800559" description="YD repeat-containing protein" evidence="1">
    <location>
        <begin position="21"/>
        <end position="1147"/>
    </location>
</feature>
<organism evidence="2 3">
    <name type="scientific">Chryseobacterium formosense</name>
    <dbReference type="NCBI Taxonomy" id="236814"/>
    <lineage>
        <taxon>Bacteria</taxon>
        <taxon>Pseudomonadati</taxon>
        <taxon>Bacteroidota</taxon>
        <taxon>Flavobacteriia</taxon>
        <taxon>Flavobacteriales</taxon>
        <taxon>Weeksellaceae</taxon>
        <taxon>Chryseobacterium group</taxon>
        <taxon>Chryseobacterium</taxon>
    </lineage>
</organism>
<dbReference type="EMBL" id="JPRP01000002">
    <property type="protein sequence ID" value="KFE98313.1"/>
    <property type="molecule type" value="Genomic_DNA"/>
</dbReference>
<proteinExistence type="predicted"/>
<dbReference type="RefSeq" id="WP_034677502.1">
    <property type="nucleotide sequence ID" value="NZ_JPRP01000002.1"/>
</dbReference>
<evidence type="ECO:0000313" key="2">
    <source>
        <dbReference type="EMBL" id="KFE98313.1"/>
    </source>
</evidence>
<sequence length="1147" mass="129003">MRKIIICTAVILINSLSAQASNPNTGSVGNPMENIKQLYPAAPTANNLMKFEEVSVSNYTGIPDIKIPIASIPTSNPQIAMNVSLNYHPLNAKPDDKSSDVGLGWSLFAGGSITRTVRGTPDDQAVLASFGGQPTVGIYFDEFTSNYSTKNYTRKYLDAISGTGIDNADLEKYKKLFYESAFLNKFDTEYDLYQYNFMGYTGRFIIKKNSTNELFVDKLDKNNLKIAIHSYDPNNSFEATGFIIIDEYGNRYLFDVLEKSSRSSLTNKQSFGGYVNTNLSNLGSTPSAFHLSKVSDASNIAFVEFDYNSSQQVFYTDNSNISRSKEFPDDDSTLLPYPVRIQFDKEIPAMNETNIVSTVTTVRNLQNVRILGKGVVNFSYLQGRTDTNFTNPQQLSKLDKITITDPLGKITEIYQLSYNNFEFSLLGRDLGDSRLALSKITKYKSDLTKEFDYILKYTENTDNAILAKDHWEWFNCPRPYANPLLAKQTSPTCIKINVLESIKLPSGGMRVFDFGTNTYSFDHTGSPINDFDENVDNWIYSATSNVSLQSTFPVNAYHNLGLHSESRILIIEKSEILNNDGAIGFLFLEKLGANNQVIQANGMHNMYNKEFVLDAGYAYRFKFIWTNMNDQGTANIDFAYKSKNPVQKQWLNGGGIRINNISYFDKPTDALPAKKTNFSYNDSDNSGKSSGALVFPKPMHHYDYNYYNDFVYVCGANNNLCKYHYNNNFTIYSSENFIPVQKTQGSDVGYRNVRVSEADKGFAQYTYTSPIDEPNPDYITGAPFVPVANYDYKRGLLKTEQKKDNNNNLLSTKSNQFSIYDTEKITGISLRNRNSPFTEYIYGGIFPTYEAYINTCIYNYNPNVLNSAYCGNSDPATMISITNNIEIIGKANQSHSETTEYFNGAVLKTYEDNIFNTRDYPTKQIIKDSDSKITEITYQYAHEKGNQKLVNANMIGIPLETSVVKKQNSTDPGNVVSKSEIKYDNPLNLFPTSVLSYDLQNTVSTEITYDQYDSKGNLLQYTTKDGISTAIIWGYNSTQPIAKIVGATYAQVSSLAADIISASDSDTNATTEQDLIDKLDIFRKQSALSSAQITTYTYDPLIGVKSITPPSGIREVYLYDTANRLKEIRENNALGKVLKEFKYNYKL</sequence>
<evidence type="ECO:0000256" key="1">
    <source>
        <dbReference type="SAM" id="SignalP"/>
    </source>
</evidence>
<dbReference type="Proteomes" id="UP000028713">
    <property type="component" value="Unassembled WGS sequence"/>
</dbReference>
<name>A0A085Z1K0_9FLAO</name>
<feature type="signal peptide" evidence="1">
    <location>
        <begin position="1"/>
        <end position="20"/>
    </location>
</feature>
<protein>
    <recommendedName>
        <fullName evidence="4">YD repeat-containing protein</fullName>
    </recommendedName>
</protein>
<keyword evidence="1" id="KW-0732">Signal</keyword>
<accession>A0A085Z1K0</accession>
<evidence type="ECO:0008006" key="4">
    <source>
        <dbReference type="Google" id="ProtNLM"/>
    </source>
</evidence>
<dbReference type="STRING" id="236814.IX39_12760"/>
<reference evidence="2 3" key="1">
    <citation type="submission" date="2014-07" db="EMBL/GenBank/DDBJ databases">
        <title>Genome of Chryseobacterium formosense LMG 24722.</title>
        <authorList>
            <person name="Pipes S.E."/>
            <person name="Stropko S.J."/>
            <person name="Newman J.D."/>
        </authorList>
    </citation>
    <scope>NUCLEOTIDE SEQUENCE [LARGE SCALE GENOMIC DNA]</scope>
    <source>
        <strain evidence="2 3">LMG 24722</strain>
    </source>
</reference>
<evidence type="ECO:0000313" key="3">
    <source>
        <dbReference type="Proteomes" id="UP000028713"/>
    </source>
</evidence>
<gene>
    <name evidence="2" type="ORF">IX39_12760</name>
</gene>
<keyword evidence="3" id="KW-1185">Reference proteome</keyword>
<dbReference type="eggNOG" id="COG3209">
    <property type="taxonomic scope" value="Bacteria"/>
</dbReference>